<dbReference type="Proteomes" id="UP000218113">
    <property type="component" value="Unassembled WGS sequence"/>
</dbReference>
<evidence type="ECO:0000313" key="1">
    <source>
        <dbReference type="EMBL" id="PCI28328.1"/>
    </source>
</evidence>
<evidence type="ECO:0008006" key="3">
    <source>
        <dbReference type="Google" id="ProtNLM"/>
    </source>
</evidence>
<evidence type="ECO:0000313" key="2">
    <source>
        <dbReference type="Proteomes" id="UP000218113"/>
    </source>
</evidence>
<accession>A0A2A4T479</accession>
<dbReference type="AlphaFoldDB" id="A0A2A4T479"/>
<dbReference type="Pfam" id="PF14352">
    <property type="entry name" value="DUF4402"/>
    <property type="match status" value="1"/>
</dbReference>
<comment type="caution">
    <text evidence="1">The sequence shown here is derived from an EMBL/GenBank/DDBJ whole genome shotgun (WGS) entry which is preliminary data.</text>
</comment>
<sequence>MDHMGKGMRCCGFIFCGIILLWHSGVVAIEIQVIQNLQFPTTVQSTSSQRVTVAPDDSGAAIFSATGDPFQTVTVTVRESSGFMVQGAEEIKVNKFKYGGSLTKRRKSGIGVFDAAGVLTNMRIGATAKIPRNIPSGFYQGTFTLRIVYR</sequence>
<gene>
    <name evidence="1" type="ORF">COB67_06670</name>
</gene>
<dbReference type="EMBL" id="NVSR01000036">
    <property type="protein sequence ID" value="PCI28328.1"/>
    <property type="molecule type" value="Genomic_DNA"/>
</dbReference>
<protein>
    <recommendedName>
        <fullName evidence="3">DUF4402 domain-containing protein</fullName>
    </recommendedName>
</protein>
<proteinExistence type="predicted"/>
<organism evidence="1 2">
    <name type="scientific">SAR324 cluster bacterium</name>
    <dbReference type="NCBI Taxonomy" id="2024889"/>
    <lineage>
        <taxon>Bacteria</taxon>
        <taxon>Deltaproteobacteria</taxon>
        <taxon>SAR324 cluster</taxon>
    </lineage>
</organism>
<reference evidence="2" key="1">
    <citation type="submission" date="2017-08" db="EMBL/GenBank/DDBJ databases">
        <title>A dynamic microbial community with high functional redundancy inhabits the cold, oxic subseafloor aquifer.</title>
        <authorList>
            <person name="Tully B.J."/>
            <person name="Wheat C.G."/>
            <person name="Glazer B.T."/>
            <person name="Huber J.A."/>
        </authorList>
    </citation>
    <scope>NUCLEOTIDE SEQUENCE [LARGE SCALE GENOMIC DNA]</scope>
</reference>
<name>A0A2A4T479_9DELT</name>
<dbReference type="InterPro" id="IPR025514">
    <property type="entry name" value="DUF4402"/>
</dbReference>